<sequence length="306" mass="32015">MGESVAWVAVDWGTSNVRAWGVSADGGIVASARSEAGMARLTPEAYPAALDLLLTDMAIPAGAPLEVLICGMAGARQGWREAPYLEVPAELGGLALSAVEPLGTRPGLSARIQPGVCHKGVGSEDVMRGEETQLLGLSRLLPGFSGLAVLPGTHCKWAELDGRRLTRFGSAMTGEVFEALAQHTVLRHSLAGDVVESEREAGFDDGVEAALARPERLLSSLFRVRTGALLSGKSPSWCRGFLSGLLIGTEIAGFRNWGGDEEVPLIGSTALCALYGRGLAAIGRKSRIVDATDCTLAGLRAARELL</sequence>
<dbReference type="AlphaFoldDB" id="A0A1K2HUD3"/>
<dbReference type="GO" id="GO:0034194">
    <property type="term" value="P:D-galactonate catabolic process"/>
    <property type="evidence" value="ECO:0007669"/>
    <property type="project" value="InterPro"/>
</dbReference>
<dbReference type="GO" id="GO:0008671">
    <property type="term" value="F:2-dehydro-3-deoxygalactonokinase activity"/>
    <property type="evidence" value="ECO:0007669"/>
    <property type="project" value="InterPro"/>
</dbReference>
<dbReference type="Gene3D" id="3.30.420.310">
    <property type="entry name" value="2-keto-3-deoxy-galactonokinase, C-terminal domain"/>
    <property type="match status" value="1"/>
</dbReference>
<gene>
    <name evidence="1" type="ORF">SAMN02983003_0862</name>
</gene>
<accession>A0A1K2HUD3</accession>
<dbReference type="OrthoDB" id="256574at2"/>
<dbReference type="InterPro" id="IPR043129">
    <property type="entry name" value="ATPase_NBD"/>
</dbReference>
<dbReference type="Gene3D" id="3.30.420.300">
    <property type="entry name" value="2-keto-3-deoxy-galactonokinase, substrate binding domain"/>
    <property type="match status" value="1"/>
</dbReference>
<dbReference type="STRING" id="665118.SAMN02983003_0862"/>
<keyword evidence="1" id="KW-0808">Transferase</keyword>
<dbReference type="InterPro" id="IPR007729">
    <property type="entry name" value="DGOK"/>
</dbReference>
<dbReference type="InterPro" id="IPR042258">
    <property type="entry name" value="DGOK_N"/>
</dbReference>
<keyword evidence="2" id="KW-1185">Reference proteome</keyword>
<dbReference type="Pfam" id="PF05035">
    <property type="entry name" value="DGOK"/>
    <property type="match status" value="1"/>
</dbReference>
<evidence type="ECO:0000313" key="1">
    <source>
        <dbReference type="EMBL" id="SFZ82069.1"/>
    </source>
</evidence>
<name>A0A1K2HUD3_9HYPH</name>
<dbReference type="InterPro" id="IPR042257">
    <property type="entry name" value="DGOK_C"/>
</dbReference>
<dbReference type="EMBL" id="FPKU01000001">
    <property type="protein sequence ID" value="SFZ82069.1"/>
    <property type="molecule type" value="Genomic_DNA"/>
</dbReference>
<dbReference type="CDD" id="cd24012">
    <property type="entry name" value="ASKHA_NBD_KDGal-kinase"/>
    <property type="match status" value="1"/>
</dbReference>
<protein>
    <submittedName>
        <fullName evidence="1">2-dehydro-3-deoxygalactonokinase</fullName>
    </submittedName>
</protein>
<dbReference type="Proteomes" id="UP000183447">
    <property type="component" value="Unassembled WGS sequence"/>
</dbReference>
<keyword evidence="1" id="KW-0418">Kinase</keyword>
<proteinExistence type="predicted"/>
<reference evidence="1 2" key="1">
    <citation type="submission" date="2016-11" db="EMBL/GenBank/DDBJ databases">
        <authorList>
            <person name="Jaros S."/>
            <person name="Januszkiewicz K."/>
            <person name="Wedrychowicz H."/>
        </authorList>
    </citation>
    <scope>NUCLEOTIDE SEQUENCE [LARGE SCALE GENOMIC DNA]</scope>
    <source>
        <strain evidence="1 2">ATCC 23634</strain>
    </source>
</reference>
<organism evidence="1 2">
    <name type="scientific">Devosia enhydra</name>
    <dbReference type="NCBI Taxonomy" id="665118"/>
    <lineage>
        <taxon>Bacteria</taxon>
        <taxon>Pseudomonadati</taxon>
        <taxon>Pseudomonadota</taxon>
        <taxon>Alphaproteobacteria</taxon>
        <taxon>Hyphomicrobiales</taxon>
        <taxon>Devosiaceae</taxon>
        <taxon>Devosia</taxon>
    </lineage>
</organism>
<evidence type="ECO:0000313" key="2">
    <source>
        <dbReference type="Proteomes" id="UP000183447"/>
    </source>
</evidence>
<dbReference type="SUPFAM" id="SSF53067">
    <property type="entry name" value="Actin-like ATPase domain"/>
    <property type="match status" value="1"/>
</dbReference>
<dbReference type="RefSeq" id="WP_072339319.1">
    <property type="nucleotide sequence ID" value="NZ_FPKU01000001.1"/>
</dbReference>